<dbReference type="Pfam" id="PF00487">
    <property type="entry name" value="FA_desaturase"/>
    <property type="match status" value="1"/>
</dbReference>
<evidence type="ECO:0000313" key="4">
    <source>
        <dbReference type="Proteomes" id="UP000681356"/>
    </source>
</evidence>
<dbReference type="EMBL" id="JAGTUU010000004">
    <property type="protein sequence ID" value="MBS0124647.1"/>
    <property type="molecule type" value="Genomic_DNA"/>
</dbReference>
<name>A0A8J7WD99_9RHOB</name>
<accession>A0A8J7WD99</accession>
<reference evidence="3" key="1">
    <citation type="submission" date="2021-04" db="EMBL/GenBank/DDBJ databases">
        <authorList>
            <person name="Yoon J."/>
        </authorList>
    </citation>
    <scope>NUCLEOTIDE SEQUENCE</scope>
    <source>
        <strain evidence="3">KMU-90</strain>
    </source>
</reference>
<keyword evidence="1" id="KW-0472">Membrane</keyword>
<organism evidence="3 4">
    <name type="scientific">Thetidibacter halocola</name>
    <dbReference type="NCBI Taxonomy" id="2827239"/>
    <lineage>
        <taxon>Bacteria</taxon>
        <taxon>Pseudomonadati</taxon>
        <taxon>Pseudomonadota</taxon>
        <taxon>Alphaproteobacteria</taxon>
        <taxon>Rhodobacterales</taxon>
        <taxon>Roseobacteraceae</taxon>
        <taxon>Thetidibacter</taxon>
    </lineage>
</organism>
<dbReference type="RefSeq" id="WP_212536613.1">
    <property type="nucleotide sequence ID" value="NZ_JAGTUU010000004.1"/>
</dbReference>
<keyword evidence="1" id="KW-1133">Transmembrane helix</keyword>
<dbReference type="PANTHER" id="PTHR12879:SF8">
    <property type="entry name" value="SPHINGOLIPID DELTA(4)-DESATURASE DES1"/>
    <property type="match status" value="1"/>
</dbReference>
<sequence length="304" mass="34903">MDLNAHRRRPWAIEWPTLVMLVSCYALWGLATTAASALWLPLGMVLTAIAAALHSSLTHEALHGHPFRSRFWNAALVFPALSVAVPYLRFKDTHLAHHHDSILTDPYDDPESNYLDPAVWGRLPRWRQWLLRTNNTLAGRMVLGPAIGTWTFVAGDLNAIRAGDRRVALGWALHLPALALVAWWIGTVGQMPVWAWLLASYAGLSLLKIRTFLEHRAHLEARGRTVVIEDRGPLAWLFLNNNLHAVHHMHAAVPWYRLPALYRQNRDRYLRRNEGYRYPSYAEVFRRHLWRAKDPVPHPLWPQG</sequence>
<dbReference type="Proteomes" id="UP000681356">
    <property type="component" value="Unassembled WGS sequence"/>
</dbReference>
<dbReference type="InterPro" id="IPR005804">
    <property type="entry name" value="FA_desaturase_dom"/>
</dbReference>
<feature type="transmembrane region" description="Helical" evidence="1">
    <location>
        <begin position="137"/>
        <end position="155"/>
    </location>
</feature>
<keyword evidence="4" id="KW-1185">Reference proteome</keyword>
<protein>
    <submittedName>
        <fullName evidence="3">Fatty acid desaturase</fullName>
    </submittedName>
</protein>
<feature type="transmembrane region" description="Helical" evidence="1">
    <location>
        <begin position="71"/>
        <end position="90"/>
    </location>
</feature>
<feature type="transmembrane region" description="Helical" evidence="1">
    <location>
        <begin position="167"/>
        <end position="185"/>
    </location>
</feature>
<evidence type="ECO:0000256" key="1">
    <source>
        <dbReference type="SAM" id="Phobius"/>
    </source>
</evidence>
<dbReference type="GO" id="GO:0016020">
    <property type="term" value="C:membrane"/>
    <property type="evidence" value="ECO:0007669"/>
    <property type="project" value="GOC"/>
</dbReference>
<proteinExistence type="predicted"/>
<evidence type="ECO:0000313" key="3">
    <source>
        <dbReference type="EMBL" id="MBS0124647.1"/>
    </source>
</evidence>
<comment type="caution">
    <text evidence="3">The sequence shown here is derived from an EMBL/GenBank/DDBJ whole genome shotgun (WGS) entry which is preliminary data.</text>
</comment>
<keyword evidence="1" id="KW-0812">Transmembrane</keyword>
<dbReference type="AlphaFoldDB" id="A0A8J7WD99"/>
<dbReference type="GO" id="GO:0042284">
    <property type="term" value="F:sphingolipid delta-4 desaturase activity"/>
    <property type="evidence" value="ECO:0007669"/>
    <property type="project" value="TreeGrafter"/>
</dbReference>
<feature type="transmembrane region" description="Helical" evidence="1">
    <location>
        <begin position="37"/>
        <end position="59"/>
    </location>
</feature>
<evidence type="ECO:0000259" key="2">
    <source>
        <dbReference type="Pfam" id="PF00487"/>
    </source>
</evidence>
<dbReference type="PANTHER" id="PTHR12879">
    <property type="entry name" value="SPHINGOLIPID DELTA 4 DESATURASE/C-4 HYDROXYLASE PROTEIN DES2"/>
    <property type="match status" value="1"/>
</dbReference>
<feature type="transmembrane region" description="Helical" evidence="1">
    <location>
        <begin position="12"/>
        <end position="31"/>
    </location>
</feature>
<dbReference type="CDD" id="cd03509">
    <property type="entry name" value="DesA_FADS-like"/>
    <property type="match status" value="1"/>
</dbReference>
<feature type="transmembrane region" description="Helical" evidence="1">
    <location>
        <begin position="191"/>
        <end position="209"/>
    </location>
</feature>
<feature type="domain" description="Fatty acid desaturase" evidence="2">
    <location>
        <begin position="38"/>
        <end position="278"/>
    </location>
</feature>
<dbReference type="GO" id="GO:0046513">
    <property type="term" value="P:ceramide biosynthetic process"/>
    <property type="evidence" value="ECO:0007669"/>
    <property type="project" value="TreeGrafter"/>
</dbReference>
<gene>
    <name evidence="3" type="ORF">KB874_10915</name>
</gene>